<comment type="subcellular location">
    <subcellularLocation>
        <location evidence="1">Cell membrane</location>
        <topology evidence="1">Multi-pass membrane protein</topology>
    </subcellularLocation>
</comment>
<name>A0A1H5SPC5_9ACTN</name>
<feature type="region of interest" description="Disordered" evidence="8">
    <location>
        <begin position="246"/>
        <end position="303"/>
    </location>
</feature>
<reference evidence="11" key="1">
    <citation type="submission" date="2016-10" db="EMBL/GenBank/DDBJ databases">
        <authorList>
            <person name="Varghese N."/>
            <person name="Submissions S."/>
        </authorList>
    </citation>
    <scope>NUCLEOTIDE SEQUENCE [LARGE SCALE GENOMIC DNA]</scope>
    <source>
        <strain evidence="11">DSM 43163</strain>
    </source>
</reference>
<evidence type="ECO:0000256" key="2">
    <source>
        <dbReference type="ARBA" id="ARBA00010735"/>
    </source>
</evidence>
<protein>
    <submittedName>
        <fullName evidence="10">Predicted branched-chain amino acid permease (Azaleucine resistance)</fullName>
    </submittedName>
</protein>
<keyword evidence="4" id="KW-1003">Cell membrane</keyword>
<feature type="region of interest" description="Disordered" evidence="8">
    <location>
        <begin position="1"/>
        <end position="30"/>
    </location>
</feature>
<evidence type="ECO:0000256" key="6">
    <source>
        <dbReference type="ARBA" id="ARBA00022989"/>
    </source>
</evidence>
<evidence type="ECO:0000256" key="3">
    <source>
        <dbReference type="ARBA" id="ARBA00022448"/>
    </source>
</evidence>
<evidence type="ECO:0000256" key="5">
    <source>
        <dbReference type="ARBA" id="ARBA00022692"/>
    </source>
</evidence>
<keyword evidence="3" id="KW-0813">Transport</keyword>
<keyword evidence="11" id="KW-1185">Reference proteome</keyword>
<evidence type="ECO:0000256" key="8">
    <source>
        <dbReference type="SAM" id="MobiDB-lite"/>
    </source>
</evidence>
<dbReference type="GO" id="GO:1903785">
    <property type="term" value="P:L-valine transmembrane transport"/>
    <property type="evidence" value="ECO:0007669"/>
    <property type="project" value="TreeGrafter"/>
</dbReference>
<dbReference type="AlphaFoldDB" id="A0A1H5SPC5"/>
<feature type="transmembrane region" description="Helical" evidence="9">
    <location>
        <begin position="149"/>
        <end position="170"/>
    </location>
</feature>
<feature type="compositionally biased region" description="Gly residues" evidence="8">
    <location>
        <begin position="253"/>
        <end position="267"/>
    </location>
</feature>
<accession>A0A1H5SPC5</accession>
<dbReference type="EMBL" id="FNVO01000001">
    <property type="protein sequence ID" value="SEF51818.1"/>
    <property type="molecule type" value="Genomic_DNA"/>
</dbReference>
<evidence type="ECO:0000256" key="1">
    <source>
        <dbReference type="ARBA" id="ARBA00004651"/>
    </source>
</evidence>
<keyword evidence="6 9" id="KW-1133">Transmembrane helix</keyword>
<dbReference type="PANTHER" id="PTHR34979">
    <property type="entry name" value="INNER MEMBRANE PROTEIN YGAZ"/>
    <property type="match status" value="1"/>
</dbReference>
<evidence type="ECO:0000313" key="11">
    <source>
        <dbReference type="Proteomes" id="UP000236723"/>
    </source>
</evidence>
<organism evidence="10 11">
    <name type="scientific">Thermomonospora echinospora</name>
    <dbReference type="NCBI Taxonomy" id="1992"/>
    <lineage>
        <taxon>Bacteria</taxon>
        <taxon>Bacillati</taxon>
        <taxon>Actinomycetota</taxon>
        <taxon>Actinomycetes</taxon>
        <taxon>Streptosporangiales</taxon>
        <taxon>Thermomonosporaceae</taxon>
        <taxon>Thermomonospora</taxon>
    </lineage>
</organism>
<feature type="transmembrane region" description="Helical" evidence="9">
    <location>
        <begin position="212"/>
        <end position="239"/>
    </location>
</feature>
<gene>
    <name evidence="10" type="ORF">SAMN04489712_101280</name>
</gene>
<keyword evidence="5 9" id="KW-0812">Transmembrane</keyword>
<dbReference type="PANTHER" id="PTHR34979:SF1">
    <property type="entry name" value="INNER MEMBRANE PROTEIN YGAZ"/>
    <property type="match status" value="1"/>
</dbReference>
<sequence>MTARPGHRTSPGTATSGPGRGEGSPPPASVRPAVRDGLGVGISVGVSGLAFGAAAVTAGLSVAQACVLSLLAFTGASQFALIGVVGGGGNLVAGTLGAVLLGARNGLYGLRLAGMLRVRGWRRLLSAHVVIDETTAVATGQPDDRSARAGFYTTAVSLYLAWNLSTLAGAVGAARIGDPRTFGLDVLGPAVFLALLWPRLTAGRAEARVAVAAAVLAIAATPLLPPGVPVMLAAVAALAGLRAPARDRTADGTTGGTTGEMVGGAAGGETAAETAGDASTGSGTGDAEAAGGTAGEGRKGLGA</sequence>
<feature type="transmembrane region" description="Helical" evidence="9">
    <location>
        <begin position="79"/>
        <end position="103"/>
    </location>
</feature>
<evidence type="ECO:0000256" key="4">
    <source>
        <dbReference type="ARBA" id="ARBA00022475"/>
    </source>
</evidence>
<feature type="transmembrane region" description="Helical" evidence="9">
    <location>
        <begin position="182"/>
        <end position="200"/>
    </location>
</feature>
<keyword evidence="7 9" id="KW-0472">Membrane</keyword>
<comment type="similarity">
    <text evidence="2">Belongs to the AzlC family.</text>
</comment>
<evidence type="ECO:0000313" key="10">
    <source>
        <dbReference type="EMBL" id="SEF51818.1"/>
    </source>
</evidence>
<dbReference type="Pfam" id="PF03591">
    <property type="entry name" value="AzlC"/>
    <property type="match status" value="1"/>
</dbReference>
<evidence type="ECO:0000256" key="9">
    <source>
        <dbReference type="SAM" id="Phobius"/>
    </source>
</evidence>
<feature type="compositionally biased region" description="Low complexity" evidence="8">
    <location>
        <begin position="268"/>
        <end position="291"/>
    </location>
</feature>
<dbReference type="InterPro" id="IPR011606">
    <property type="entry name" value="Brnchd-chn_aa_trnsp_permease"/>
</dbReference>
<evidence type="ECO:0000256" key="7">
    <source>
        <dbReference type="ARBA" id="ARBA00023136"/>
    </source>
</evidence>
<dbReference type="GO" id="GO:0005886">
    <property type="term" value="C:plasma membrane"/>
    <property type="evidence" value="ECO:0007669"/>
    <property type="project" value="UniProtKB-SubCell"/>
</dbReference>
<dbReference type="Proteomes" id="UP000236723">
    <property type="component" value="Unassembled WGS sequence"/>
</dbReference>
<proteinExistence type="inferred from homology"/>